<reference evidence="5" key="3">
    <citation type="journal article" date="2010" name="Genome Res.">
        <title>Population genomic sequencing of Coccidioides fungi reveals recent hybridization and transposon control.</title>
        <authorList>
            <person name="Neafsey D.E."/>
            <person name="Barker B.M."/>
            <person name="Sharpton T.J."/>
            <person name="Stajich J.E."/>
            <person name="Park D.J."/>
            <person name="Whiston E."/>
            <person name="Hung C.-Y."/>
            <person name="McMahan C."/>
            <person name="White J."/>
            <person name="Sykes S."/>
            <person name="Heiman D."/>
            <person name="Young S."/>
            <person name="Zeng Q."/>
            <person name="Abouelleil A."/>
            <person name="Aftuck L."/>
            <person name="Bessette D."/>
            <person name="Brown A."/>
            <person name="FitzGerald M."/>
            <person name="Lui A."/>
            <person name="Macdonald J.P."/>
            <person name="Priest M."/>
            <person name="Orbach M.J."/>
            <person name="Galgiani J.N."/>
            <person name="Kirkland T.N."/>
            <person name="Cole G.T."/>
            <person name="Birren B.W."/>
            <person name="Henn M.R."/>
            <person name="Taylor J.W."/>
            <person name="Rounsley S.D."/>
        </authorList>
    </citation>
    <scope>NUCLEOTIDE SEQUENCE [LARGE SCALE GENOMIC DNA]</scope>
    <source>
        <strain evidence="5">RMSCC 3488</strain>
    </source>
</reference>
<feature type="compositionally biased region" description="Polar residues" evidence="2">
    <location>
        <begin position="645"/>
        <end position="674"/>
    </location>
</feature>
<feature type="domain" description="Arrestin C-terminal-like" evidence="3">
    <location>
        <begin position="291"/>
        <end position="461"/>
    </location>
</feature>
<dbReference type="SMART" id="SM01017">
    <property type="entry name" value="Arrestin_C"/>
    <property type="match status" value="1"/>
</dbReference>
<dbReference type="InterPro" id="IPR014756">
    <property type="entry name" value="Ig_E-set"/>
</dbReference>
<feature type="compositionally biased region" description="Basic and acidic residues" evidence="2">
    <location>
        <begin position="598"/>
        <end position="608"/>
    </location>
</feature>
<dbReference type="EMBL" id="DS268111">
    <property type="protein sequence ID" value="KMM69264.1"/>
    <property type="molecule type" value="Genomic_DNA"/>
</dbReference>
<dbReference type="PANTHER" id="PTHR11188:SF161">
    <property type="entry name" value="PH-RESPONSE REGULATOR PROTEIN PALF_RIM8"/>
    <property type="match status" value="1"/>
</dbReference>
<dbReference type="GO" id="GO:0030674">
    <property type="term" value="F:protein-macromolecule adaptor activity"/>
    <property type="evidence" value="ECO:0007669"/>
    <property type="project" value="TreeGrafter"/>
</dbReference>
<dbReference type="OrthoDB" id="7785529at2759"/>
<protein>
    <submittedName>
        <fullName evidence="4">pH-response regulator protein palF/RIM8</fullName>
    </submittedName>
</protein>
<dbReference type="InterPro" id="IPR011021">
    <property type="entry name" value="Arrestin-like_N"/>
</dbReference>
<proteinExistence type="inferred from homology"/>
<dbReference type="Gene3D" id="2.60.40.640">
    <property type="match status" value="1"/>
</dbReference>
<evidence type="ECO:0000313" key="5">
    <source>
        <dbReference type="Proteomes" id="UP000054567"/>
    </source>
</evidence>
<evidence type="ECO:0000256" key="1">
    <source>
        <dbReference type="ARBA" id="ARBA00037950"/>
    </source>
</evidence>
<dbReference type="Pfam" id="PF02752">
    <property type="entry name" value="Arrestin_C"/>
    <property type="match status" value="1"/>
</dbReference>
<sequence>MALDSPNGDATSASPARKRSILSKFTNRFGNRNRNISEFYIQPDDPWRSYSPGDIVNGSVCLVVVKPVRITHLVVCLHGYAKVYKNPVAPGETAEDSGFPGTGRGRRNGEYLGNGLATLFEDEIVLCGDGRLKEGIYKFRFELCFPPYSLPSSINFERGTISYVITSTLTRPTTISPTISCDKRILLLETIDIANLPAPKPRVISLEPISKRSKTRSKTKSTSSEMPRRASSLEPQSSDSGPPLSPVPSERSNSSCVSNSTQSFQIVSEPSSARCGAQRNDDLWSGATSSASREITATTKVLRAGVLPGDLLPVNISIKHTKPIRSPNGVIITLYRQGRIDMYPQLPIGTPEKGKKPVYEDYYPKSRTGLGGLSFGVTRTSSVFRKDLSQIFCALIVDPNTMTAEIKTSIRIPENAFPTITRVPGAMISFRYYVEVVMDIRGKLAGQDRFLPRLNMMSNNFYGNGKMNTAAEIQRGMTTSNVAGNILDTEQVRRDKSVIVCLFEIVVGSKDSSRGQRQDASSLSDQSHQQSTSPDDLQEQQSTPRHTRSASQSPPPHNGYDPAGTSHWPDHPPPHSDYSPDFPPPMFIPPAQPEENVDEKTRLRRAEEMLLPSEPPPHEGDVAGPSSAPHGLPPSAPVLSEDDSNYQPANTRHNHNDFNPVNRNTSPSVSAPSTDTITPTYCITNDHSPPSIPSGHPQAHAWPEAARNNASLNNTVPQSRVQDDKQELERQRLLNEASSPGDYGYAPIHEGDFSNNFEPSAPVSSQKRIFSAILSRVHRLKLKENRCRNTSAAVGIHDEEIAARREYSHDYLILRFSLLDGDISFI</sequence>
<gene>
    <name evidence="4" type="ORF">CPAG_05584</name>
</gene>
<dbReference type="SUPFAM" id="SSF81296">
    <property type="entry name" value="E set domains"/>
    <property type="match status" value="1"/>
</dbReference>
<dbReference type="InterPro" id="IPR014752">
    <property type="entry name" value="Arrestin-like_C"/>
</dbReference>
<dbReference type="InterPro" id="IPR011022">
    <property type="entry name" value="Arrestin_C-like"/>
</dbReference>
<reference evidence="4 5" key="1">
    <citation type="submission" date="2007-06" db="EMBL/GenBank/DDBJ databases">
        <title>The Genome Sequence of Coccidioides posadasii RMSCC_3488.</title>
        <authorList>
            <consortium name="Coccidioides Genome Resources Consortium"/>
            <consortium name="The Broad Institute Genome Sequencing Platform"/>
            <person name="Henn M.R."/>
            <person name="Sykes S."/>
            <person name="Young S."/>
            <person name="Jaffe D."/>
            <person name="Berlin A."/>
            <person name="Alvarez P."/>
            <person name="Butler J."/>
            <person name="Gnerre S."/>
            <person name="Grabherr M."/>
            <person name="Mauceli E."/>
            <person name="Brockman W."/>
            <person name="Kodira C."/>
            <person name="Alvarado L."/>
            <person name="Zeng Q."/>
            <person name="Crawford M."/>
            <person name="Antoine C."/>
            <person name="Devon K."/>
            <person name="Galgiani J."/>
            <person name="Orsborn K."/>
            <person name="Lewis M.L."/>
            <person name="Nusbaum C."/>
            <person name="Galagan J."/>
            <person name="Birren B."/>
        </authorList>
    </citation>
    <scope>NUCLEOTIDE SEQUENCE [LARGE SCALE GENOMIC DNA]</scope>
    <source>
        <strain evidence="4 5">RMSCC 3488</strain>
    </source>
</reference>
<reference evidence="5" key="2">
    <citation type="journal article" date="2009" name="Genome Res.">
        <title>Comparative genomic analyses of the human fungal pathogens Coccidioides and their relatives.</title>
        <authorList>
            <person name="Sharpton T.J."/>
            <person name="Stajich J.E."/>
            <person name="Rounsley S.D."/>
            <person name="Gardner M.J."/>
            <person name="Wortman J.R."/>
            <person name="Jordar V.S."/>
            <person name="Maiti R."/>
            <person name="Kodira C.D."/>
            <person name="Neafsey D.E."/>
            <person name="Zeng Q."/>
            <person name="Hung C.-Y."/>
            <person name="McMahan C."/>
            <person name="Muszewska A."/>
            <person name="Grynberg M."/>
            <person name="Mandel M.A."/>
            <person name="Kellner E.M."/>
            <person name="Barker B.M."/>
            <person name="Galgiani J.N."/>
            <person name="Orbach M.J."/>
            <person name="Kirkland T.N."/>
            <person name="Cole G.T."/>
            <person name="Henn M.R."/>
            <person name="Birren B.W."/>
            <person name="Taylor J.W."/>
        </authorList>
    </citation>
    <scope>NUCLEOTIDE SEQUENCE [LARGE SCALE GENOMIC DNA]</scope>
    <source>
        <strain evidence="5">RMSCC 3488</strain>
    </source>
</reference>
<dbReference type="Proteomes" id="UP000054567">
    <property type="component" value="Unassembled WGS sequence"/>
</dbReference>
<dbReference type="PANTHER" id="PTHR11188">
    <property type="entry name" value="ARRESTIN DOMAIN CONTAINING PROTEIN"/>
    <property type="match status" value="1"/>
</dbReference>
<feature type="region of interest" description="Disordered" evidence="2">
    <location>
        <begin position="510"/>
        <end position="674"/>
    </location>
</feature>
<dbReference type="Pfam" id="PF00339">
    <property type="entry name" value="Arrestin_N"/>
    <property type="match status" value="1"/>
</dbReference>
<dbReference type="AlphaFoldDB" id="A0A0J6FKA4"/>
<comment type="similarity">
    <text evidence="1">Belongs to the arrestin family. PalF/RIM8 subfamily.</text>
</comment>
<evidence type="ECO:0000259" key="3">
    <source>
        <dbReference type="SMART" id="SM01017"/>
    </source>
</evidence>
<accession>A0A0J6FKA4</accession>
<evidence type="ECO:0000313" key="4">
    <source>
        <dbReference type="EMBL" id="KMM69264.1"/>
    </source>
</evidence>
<feature type="compositionally biased region" description="Polar residues" evidence="2">
    <location>
        <begin position="518"/>
        <end position="552"/>
    </location>
</feature>
<evidence type="ECO:0000256" key="2">
    <source>
        <dbReference type="SAM" id="MobiDB-lite"/>
    </source>
</evidence>
<name>A0A0J6FKA4_COCPO</name>
<organism evidence="4 5">
    <name type="scientific">Coccidioides posadasii RMSCC 3488</name>
    <dbReference type="NCBI Taxonomy" id="454284"/>
    <lineage>
        <taxon>Eukaryota</taxon>
        <taxon>Fungi</taxon>
        <taxon>Dikarya</taxon>
        <taxon>Ascomycota</taxon>
        <taxon>Pezizomycotina</taxon>
        <taxon>Eurotiomycetes</taxon>
        <taxon>Eurotiomycetidae</taxon>
        <taxon>Onygenales</taxon>
        <taxon>Onygenaceae</taxon>
        <taxon>Coccidioides</taxon>
    </lineage>
</organism>
<dbReference type="InterPro" id="IPR050357">
    <property type="entry name" value="Arrestin_domain-protein"/>
</dbReference>
<dbReference type="VEuPathDB" id="FungiDB:CPAG_05584"/>
<dbReference type="GO" id="GO:0070086">
    <property type="term" value="P:ubiquitin-dependent endocytosis"/>
    <property type="evidence" value="ECO:0007669"/>
    <property type="project" value="TreeGrafter"/>
</dbReference>
<feature type="compositionally biased region" description="Low complexity" evidence="2">
    <location>
        <begin position="249"/>
        <end position="263"/>
    </location>
</feature>
<dbReference type="GO" id="GO:0031625">
    <property type="term" value="F:ubiquitin protein ligase binding"/>
    <property type="evidence" value="ECO:0007669"/>
    <property type="project" value="TreeGrafter"/>
</dbReference>
<feature type="region of interest" description="Disordered" evidence="2">
    <location>
        <begin position="206"/>
        <end position="277"/>
    </location>
</feature>
<dbReference type="GO" id="GO:0005886">
    <property type="term" value="C:plasma membrane"/>
    <property type="evidence" value="ECO:0007669"/>
    <property type="project" value="TreeGrafter"/>
</dbReference>
<feature type="compositionally biased region" description="Pro residues" evidence="2">
    <location>
        <begin position="581"/>
        <end position="592"/>
    </location>
</feature>
<dbReference type="GO" id="GO:0005829">
    <property type="term" value="C:cytosol"/>
    <property type="evidence" value="ECO:0007669"/>
    <property type="project" value="TreeGrafter"/>
</dbReference>